<dbReference type="PROSITE" id="PS51197">
    <property type="entry name" value="HTH_RRF2_2"/>
    <property type="match status" value="1"/>
</dbReference>
<dbReference type="PROSITE" id="PS01332">
    <property type="entry name" value="HTH_RRF2_1"/>
    <property type="match status" value="1"/>
</dbReference>
<dbReference type="PANTHER" id="PTHR33221:SF13">
    <property type="entry name" value="TRANSCRIPTIONAL REGULATOR-RELATED"/>
    <property type="match status" value="1"/>
</dbReference>
<sequence>MKMGRGVEWALHSCVNMAWTPAGDAVNSARLAAYYQLPAEYLKKQLQALVRAGILTSVSGPGGGFHLARRPENITVLDIVLALEGPEPAFRCEAILGSVPEPEAQENFARTCLISQTMRQAELAWRQALARQTIAGIADSIERRFPAVKAKALHFLAAED</sequence>
<dbReference type="Gene3D" id="1.10.10.10">
    <property type="entry name" value="Winged helix-like DNA-binding domain superfamily/Winged helix DNA-binding domain"/>
    <property type="match status" value="1"/>
</dbReference>
<dbReference type="InterPro" id="IPR030489">
    <property type="entry name" value="TR_Rrf2-type_CS"/>
</dbReference>
<comment type="caution">
    <text evidence="1">The sequence shown here is derived from an EMBL/GenBank/DDBJ whole genome shotgun (WGS) entry which is preliminary data.</text>
</comment>
<keyword evidence="2" id="KW-1185">Reference proteome</keyword>
<dbReference type="GO" id="GO:0005829">
    <property type="term" value="C:cytosol"/>
    <property type="evidence" value="ECO:0007669"/>
    <property type="project" value="TreeGrafter"/>
</dbReference>
<dbReference type="InterPro" id="IPR036388">
    <property type="entry name" value="WH-like_DNA-bd_sf"/>
</dbReference>
<dbReference type="Pfam" id="PF02082">
    <property type="entry name" value="Rrf2"/>
    <property type="match status" value="1"/>
</dbReference>
<gene>
    <name evidence="1" type="ORF">D7003_09835</name>
</gene>
<name>A0A3N0C0B1_9MICC</name>
<dbReference type="InterPro" id="IPR000944">
    <property type="entry name" value="Tscrpt_reg_Rrf2"/>
</dbReference>
<accession>A0A3N0C0B1</accession>
<dbReference type="NCBIfam" id="TIGR00738">
    <property type="entry name" value="rrf2_super"/>
    <property type="match status" value="1"/>
</dbReference>
<dbReference type="PANTHER" id="PTHR33221">
    <property type="entry name" value="WINGED HELIX-TURN-HELIX TRANSCRIPTIONAL REGULATOR, RRF2 FAMILY"/>
    <property type="match status" value="1"/>
</dbReference>
<dbReference type="AlphaFoldDB" id="A0A3N0C0B1"/>
<dbReference type="Proteomes" id="UP000273807">
    <property type="component" value="Unassembled WGS sequence"/>
</dbReference>
<dbReference type="EMBL" id="RBED01000092">
    <property type="protein sequence ID" value="RNL55470.1"/>
    <property type="molecule type" value="Genomic_DNA"/>
</dbReference>
<evidence type="ECO:0000313" key="1">
    <source>
        <dbReference type="EMBL" id="RNL55470.1"/>
    </source>
</evidence>
<dbReference type="InterPro" id="IPR036390">
    <property type="entry name" value="WH_DNA-bd_sf"/>
</dbReference>
<proteinExistence type="predicted"/>
<dbReference type="OrthoDB" id="9808360at2"/>
<organism evidence="1 2">
    <name type="scientific">Arthrobacter oryzae</name>
    <dbReference type="NCBI Taxonomy" id="409290"/>
    <lineage>
        <taxon>Bacteria</taxon>
        <taxon>Bacillati</taxon>
        <taxon>Actinomycetota</taxon>
        <taxon>Actinomycetes</taxon>
        <taxon>Micrococcales</taxon>
        <taxon>Micrococcaceae</taxon>
        <taxon>Arthrobacter</taxon>
    </lineage>
</organism>
<dbReference type="GO" id="GO:0003700">
    <property type="term" value="F:DNA-binding transcription factor activity"/>
    <property type="evidence" value="ECO:0007669"/>
    <property type="project" value="TreeGrafter"/>
</dbReference>
<protein>
    <submittedName>
        <fullName evidence="1">Rrf2 family transcriptional regulator</fullName>
    </submittedName>
</protein>
<evidence type="ECO:0000313" key="2">
    <source>
        <dbReference type="Proteomes" id="UP000273807"/>
    </source>
</evidence>
<dbReference type="SUPFAM" id="SSF46785">
    <property type="entry name" value="Winged helix' DNA-binding domain"/>
    <property type="match status" value="1"/>
</dbReference>
<reference evidence="1 2" key="1">
    <citation type="submission" date="2018-10" db="EMBL/GenBank/DDBJ databases">
        <title>Genome sequencing of Arthrobacter oryzae TNB02.</title>
        <authorList>
            <person name="Cho Y.-J."/>
            <person name="Cho A."/>
            <person name="Kim O.-S."/>
        </authorList>
    </citation>
    <scope>NUCLEOTIDE SEQUENCE [LARGE SCALE GENOMIC DNA]</scope>
    <source>
        <strain evidence="1 2">TNB02</strain>
    </source>
</reference>